<dbReference type="EMBL" id="QASA01000003">
    <property type="protein sequence ID" value="RDC58698.1"/>
    <property type="molecule type" value="Genomic_DNA"/>
</dbReference>
<dbReference type="InterPro" id="IPR001466">
    <property type="entry name" value="Beta-lactam-related"/>
</dbReference>
<name>A0A369Q8T3_9BACT</name>
<keyword evidence="2" id="KW-0645">Protease</keyword>
<dbReference type="PANTHER" id="PTHR46825:SF9">
    <property type="entry name" value="BETA-LACTAMASE-RELATED DOMAIN-CONTAINING PROTEIN"/>
    <property type="match status" value="1"/>
</dbReference>
<keyword evidence="2" id="KW-0121">Carboxypeptidase</keyword>
<dbReference type="GO" id="GO:0009002">
    <property type="term" value="F:serine-type D-Ala-D-Ala carboxypeptidase activity"/>
    <property type="evidence" value="ECO:0007669"/>
    <property type="project" value="UniProtKB-EC"/>
</dbReference>
<dbReference type="InterPro" id="IPR012338">
    <property type="entry name" value="Beta-lactam/transpept-like"/>
</dbReference>
<dbReference type="RefSeq" id="WP_115375896.1">
    <property type="nucleotide sequence ID" value="NZ_QASA01000003.1"/>
</dbReference>
<reference evidence="2 3" key="1">
    <citation type="submission" date="2018-04" db="EMBL/GenBank/DDBJ databases">
        <title>Adhaeribacter sp. HMF7616 genome sequencing and assembly.</title>
        <authorList>
            <person name="Kang H."/>
            <person name="Kang J."/>
            <person name="Cha I."/>
            <person name="Kim H."/>
            <person name="Joh K."/>
        </authorList>
    </citation>
    <scope>NUCLEOTIDE SEQUENCE [LARGE SCALE GENOMIC DNA]</scope>
    <source>
        <strain evidence="2 3">HMF7616</strain>
    </source>
</reference>
<keyword evidence="2" id="KW-0378">Hydrolase</keyword>
<dbReference type="SUPFAM" id="SSF56601">
    <property type="entry name" value="beta-lactamase/transpeptidase-like"/>
    <property type="match status" value="1"/>
</dbReference>
<accession>A0A369Q8T3</accession>
<evidence type="ECO:0000313" key="2">
    <source>
        <dbReference type="EMBL" id="RDC58698.1"/>
    </source>
</evidence>
<dbReference type="EC" id="3.4.16.4" evidence="2"/>
<dbReference type="InterPro" id="IPR050491">
    <property type="entry name" value="AmpC-like"/>
</dbReference>
<dbReference type="AlphaFoldDB" id="A0A369Q8T3"/>
<feature type="domain" description="Beta-lactamase-related" evidence="1">
    <location>
        <begin position="59"/>
        <end position="368"/>
    </location>
</feature>
<proteinExistence type="predicted"/>
<dbReference type="PANTHER" id="PTHR46825">
    <property type="entry name" value="D-ALANYL-D-ALANINE-CARBOXYPEPTIDASE/ENDOPEPTIDASE AMPH"/>
    <property type="match status" value="1"/>
</dbReference>
<evidence type="ECO:0000259" key="1">
    <source>
        <dbReference type="Pfam" id="PF00144"/>
    </source>
</evidence>
<sequence>MAIFPPFPTAINEPMKSLLLPVVSCLLALFLFTFSCQGPANLTTRERPVDKNKPLERYVDSLAQALVDNSQIAGIAIGVMRHDSVLLLKSYGYADLEFAVPMPVNASFEIGSITKQFTAVAIMQLVEKGLLSLDDDISKYLQISFPKEAITVRQLLHHTSGIKEVRLGDILYSHYSRDTVLSLIEKARFDFKPGTEMMYNNKGYFLLGLIIEKLTGQTYEEYLTKNLFLKAGMQNSYLSDQEKVIKLRTHGYNNVSKDGKLTRAEQPYFRWTFSAGALSSTVEDLLQWNQALHSSAKILKPETYQELIRVGRLTDGTVLRYAKGLQVFRYKGYSVIGHGGSGSGILCDSRYFPEQKLTIIVLQNTYRRASESDISLPIADRLLPAKKKVTDQFQGDLSLYQGTYKGLFDLNVQVVDSKLVIKRSWQTNGDTLTYVGQQQWALGNDRYSFKIENGQVKEIHWDPISAYIKLKKVK</sequence>
<keyword evidence="3" id="KW-1185">Reference proteome</keyword>
<dbReference type="Pfam" id="PF00144">
    <property type="entry name" value="Beta-lactamase"/>
    <property type="match status" value="1"/>
</dbReference>
<dbReference type="OrthoDB" id="846150at2"/>
<organism evidence="2 3">
    <name type="scientific">Adhaeribacter pallidiroseus</name>
    <dbReference type="NCBI Taxonomy" id="2072847"/>
    <lineage>
        <taxon>Bacteria</taxon>
        <taxon>Pseudomonadati</taxon>
        <taxon>Bacteroidota</taxon>
        <taxon>Cytophagia</taxon>
        <taxon>Cytophagales</taxon>
        <taxon>Hymenobacteraceae</taxon>
        <taxon>Adhaeribacter</taxon>
    </lineage>
</organism>
<gene>
    <name evidence="2" type="ORF">AHMF7616_05332</name>
</gene>
<dbReference type="Gene3D" id="3.40.710.10">
    <property type="entry name" value="DD-peptidase/beta-lactamase superfamily"/>
    <property type="match status" value="1"/>
</dbReference>
<evidence type="ECO:0000313" key="3">
    <source>
        <dbReference type="Proteomes" id="UP000253919"/>
    </source>
</evidence>
<comment type="caution">
    <text evidence="2">The sequence shown here is derived from an EMBL/GenBank/DDBJ whole genome shotgun (WGS) entry which is preliminary data.</text>
</comment>
<protein>
    <submittedName>
        <fullName evidence="2">Serine-type D-Ala-D-Ala carboxypeptidase</fullName>
        <ecNumber evidence="2">3.4.16.4</ecNumber>
    </submittedName>
</protein>
<dbReference type="Proteomes" id="UP000253919">
    <property type="component" value="Unassembled WGS sequence"/>
</dbReference>